<keyword evidence="2 7" id="KW-0808">Transferase</keyword>
<dbReference type="SUPFAM" id="SSF52467">
    <property type="entry name" value="DHS-like NAD/FAD-binding domain"/>
    <property type="match status" value="1"/>
</dbReference>
<comment type="caution">
    <text evidence="10">The sequence shown here is derived from an EMBL/GenBank/DDBJ whole genome shotgun (WGS) entry which is preliminary data.</text>
</comment>
<dbReference type="InterPro" id="IPR029061">
    <property type="entry name" value="THDP-binding"/>
</dbReference>
<comment type="subunit">
    <text evidence="7">Homodimer.</text>
</comment>
<keyword evidence="3 7" id="KW-0479">Metal-binding</keyword>
<dbReference type="InterPro" id="IPR004433">
    <property type="entry name" value="MenaQ_synth_MenD"/>
</dbReference>
<dbReference type="Pfam" id="PF02776">
    <property type="entry name" value="TPP_enzyme_N"/>
    <property type="match status" value="1"/>
</dbReference>
<keyword evidence="5 7" id="KW-0786">Thiamine pyrophosphate</keyword>
<evidence type="ECO:0000259" key="9">
    <source>
        <dbReference type="Pfam" id="PF16582"/>
    </source>
</evidence>
<dbReference type="Gene3D" id="3.40.50.1220">
    <property type="entry name" value="TPP-binding domain"/>
    <property type="match status" value="1"/>
</dbReference>
<dbReference type="PIRSF" id="PIRSF004983">
    <property type="entry name" value="MenD"/>
    <property type="match status" value="1"/>
</dbReference>
<dbReference type="GO" id="GO:0030976">
    <property type="term" value="F:thiamine pyrophosphate binding"/>
    <property type="evidence" value="ECO:0007669"/>
    <property type="project" value="UniProtKB-UniRule"/>
</dbReference>
<dbReference type="RefSeq" id="WP_231570087.1">
    <property type="nucleotide sequence ID" value="NZ_BBLT01000013.1"/>
</dbReference>
<dbReference type="GO" id="GO:0030145">
    <property type="term" value="F:manganese ion binding"/>
    <property type="evidence" value="ECO:0007669"/>
    <property type="project" value="UniProtKB-UniRule"/>
</dbReference>
<dbReference type="CDD" id="cd02009">
    <property type="entry name" value="TPP_SHCHC_synthase"/>
    <property type="match status" value="1"/>
</dbReference>
<dbReference type="Proteomes" id="UP000030185">
    <property type="component" value="Unassembled WGS sequence"/>
</dbReference>
<evidence type="ECO:0000259" key="8">
    <source>
        <dbReference type="Pfam" id="PF02776"/>
    </source>
</evidence>
<dbReference type="NCBIfam" id="TIGR00173">
    <property type="entry name" value="menD"/>
    <property type="match status" value="1"/>
</dbReference>
<dbReference type="CDD" id="cd07037">
    <property type="entry name" value="TPP_PYR_MenD"/>
    <property type="match status" value="1"/>
</dbReference>
<dbReference type="STRING" id="153721.MYP_4672"/>
<dbReference type="GO" id="GO:0000287">
    <property type="term" value="F:magnesium ion binding"/>
    <property type="evidence" value="ECO:0007669"/>
    <property type="project" value="UniProtKB-UniRule"/>
</dbReference>
<keyword evidence="1 7" id="KW-0474">Menaquinone biosynthesis</keyword>
<feature type="domain" description="Thiamine pyrophosphate enzyme N-terminal TPP-binding" evidence="8">
    <location>
        <begin position="7"/>
        <end position="113"/>
    </location>
</feature>
<dbReference type="Pfam" id="PF16582">
    <property type="entry name" value="TPP_enzyme_M_2"/>
    <property type="match status" value="1"/>
</dbReference>
<evidence type="ECO:0000313" key="10">
    <source>
        <dbReference type="EMBL" id="GAL87442.1"/>
    </source>
</evidence>
<dbReference type="UniPathway" id="UPA00079"/>
<feature type="domain" description="Menaquinone biosynthesis protein MenD middle" evidence="9">
    <location>
        <begin position="241"/>
        <end position="386"/>
    </location>
</feature>
<dbReference type="PANTHER" id="PTHR42916">
    <property type="entry name" value="2-SUCCINYL-5-ENOLPYRUVYL-6-HYDROXY-3-CYCLOHEXENE-1-CARBOXYLATE SYNTHASE"/>
    <property type="match status" value="1"/>
</dbReference>
<protein>
    <recommendedName>
        <fullName evidence="7">2-succinyl-5-enolpyruvyl-6-hydroxy-3-cyclohexene-1-carboxylate synthase</fullName>
        <shortName evidence="7">SEPHCHC synthase</shortName>
        <ecNumber evidence="7">2.2.1.9</ecNumber>
    </recommendedName>
    <alternativeName>
        <fullName evidence="7">Menaquinone biosynthesis protein MenD</fullName>
    </alternativeName>
</protein>
<keyword evidence="11" id="KW-1185">Reference proteome</keyword>
<evidence type="ECO:0000256" key="5">
    <source>
        <dbReference type="ARBA" id="ARBA00023052"/>
    </source>
</evidence>
<comment type="cofactor">
    <cofactor evidence="7">
        <name>Mg(2+)</name>
        <dbReference type="ChEBI" id="CHEBI:18420"/>
    </cofactor>
    <cofactor evidence="7">
        <name>Mn(2+)</name>
        <dbReference type="ChEBI" id="CHEBI:29035"/>
    </cofactor>
</comment>
<keyword evidence="6 7" id="KW-0464">Manganese</keyword>
<evidence type="ECO:0000256" key="4">
    <source>
        <dbReference type="ARBA" id="ARBA00022842"/>
    </source>
</evidence>
<gene>
    <name evidence="7" type="primary">menD</name>
    <name evidence="10" type="ORF">MYP_4672</name>
</gene>
<dbReference type="UniPathway" id="UPA01057">
    <property type="reaction ID" value="UER00164"/>
</dbReference>
<dbReference type="PANTHER" id="PTHR42916:SF1">
    <property type="entry name" value="PROTEIN PHYLLO, CHLOROPLASTIC"/>
    <property type="match status" value="1"/>
</dbReference>
<dbReference type="InterPro" id="IPR012001">
    <property type="entry name" value="Thiamin_PyroP_enz_TPP-bd_dom"/>
</dbReference>
<comment type="catalytic activity">
    <reaction evidence="7">
        <text>isochorismate + 2-oxoglutarate + H(+) = 5-enolpyruvoyl-6-hydroxy-2-succinyl-cyclohex-3-ene-1-carboxylate + CO2</text>
        <dbReference type="Rhea" id="RHEA:25593"/>
        <dbReference type="ChEBI" id="CHEBI:15378"/>
        <dbReference type="ChEBI" id="CHEBI:16526"/>
        <dbReference type="ChEBI" id="CHEBI:16810"/>
        <dbReference type="ChEBI" id="CHEBI:29780"/>
        <dbReference type="ChEBI" id="CHEBI:58818"/>
        <dbReference type="EC" id="2.2.1.9"/>
    </reaction>
</comment>
<comment type="function">
    <text evidence="7">Catalyzes the thiamine diphosphate-dependent decarboxylation of 2-oxoglutarate and the subsequent addition of the resulting succinic semialdehyde-thiamine pyrophosphate anion to isochorismate to yield 2-succinyl-5-enolpyruvyl-6-hydroxy-3-cyclohexene-1-carboxylate (SEPHCHC).</text>
</comment>
<dbReference type="SUPFAM" id="SSF52518">
    <property type="entry name" value="Thiamin diphosphate-binding fold (THDP-binding)"/>
    <property type="match status" value="2"/>
</dbReference>
<dbReference type="GO" id="GO:0009234">
    <property type="term" value="P:menaquinone biosynthetic process"/>
    <property type="evidence" value="ECO:0007669"/>
    <property type="project" value="UniProtKB-UniRule"/>
</dbReference>
<dbReference type="InterPro" id="IPR029035">
    <property type="entry name" value="DHS-like_NAD/FAD-binding_dom"/>
</dbReference>
<dbReference type="Gene3D" id="3.40.50.970">
    <property type="match status" value="2"/>
</dbReference>
<keyword evidence="4 7" id="KW-0460">Magnesium</keyword>
<evidence type="ECO:0000256" key="3">
    <source>
        <dbReference type="ARBA" id="ARBA00022723"/>
    </source>
</evidence>
<evidence type="ECO:0000256" key="2">
    <source>
        <dbReference type="ARBA" id="ARBA00022679"/>
    </source>
</evidence>
<proteinExistence type="inferred from homology"/>
<name>A0A098LM73_9BACT</name>
<dbReference type="GO" id="GO:0070204">
    <property type="term" value="F:2-succinyl-5-enolpyruvyl-6-hydroxy-3-cyclohexene-1-carboxylic-acid synthase activity"/>
    <property type="evidence" value="ECO:0007669"/>
    <property type="project" value="UniProtKB-UniRule"/>
</dbReference>
<evidence type="ECO:0000313" key="11">
    <source>
        <dbReference type="Proteomes" id="UP000030185"/>
    </source>
</evidence>
<evidence type="ECO:0000256" key="7">
    <source>
        <dbReference type="HAMAP-Rule" id="MF_01659"/>
    </source>
</evidence>
<dbReference type="InterPro" id="IPR032264">
    <property type="entry name" value="MenD_middle"/>
</dbReference>
<dbReference type="HAMAP" id="MF_01659">
    <property type="entry name" value="MenD"/>
    <property type="match status" value="1"/>
</dbReference>
<evidence type="ECO:0000256" key="6">
    <source>
        <dbReference type="ARBA" id="ARBA00023211"/>
    </source>
</evidence>
<evidence type="ECO:0000256" key="1">
    <source>
        <dbReference type="ARBA" id="ARBA00022428"/>
    </source>
</evidence>
<comment type="pathway">
    <text evidence="7">Quinol/quinone metabolism; 1,4-dihydroxy-2-naphthoate biosynthesis; 1,4-dihydroxy-2-naphthoate from chorismate: step 2/7.</text>
</comment>
<organism evidence="10 11">
    <name type="scientific">Sporocytophaga myxococcoides</name>
    <dbReference type="NCBI Taxonomy" id="153721"/>
    <lineage>
        <taxon>Bacteria</taxon>
        <taxon>Pseudomonadati</taxon>
        <taxon>Bacteroidota</taxon>
        <taxon>Cytophagia</taxon>
        <taxon>Cytophagales</taxon>
        <taxon>Cytophagaceae</taxon>
        <taxon>Sporocytophaga</taxon>
    </lineage>
</organism>
<dbReference type="eggNOG" id="COG1165">
    <property type="taxonomic scope" value="Bacteria"/>
</dbReference>
<dbReference type="AlphaFoldDB" id="A0A098LM73"/>
<comment type="pathway">
    <text evidence="7">Quinol/quinone metabolism; menaquinone biosynthesis.</text>
</comment>
<accession>A0A098LM73</accession>
<comment type="cofactor">
    <cofactor evidence="7">
        <name>thiamine diphosphate</name>
        <dbReference type="ChEBI" id="CHEBI:58937"/>
    </cofactor>
    <text evidence="7">Binds 1 thiamine pyrophosphate per subunit.</text>
</comment>
<dbReference type="EC" id="2.2.1.9" evidence="7"/>
<sequence length="561" mass="63167">MESIYNIAEICSKKGLKNFVLSPGSRCAPLTVAIVRHPELTSRTITDERSAAFIALGLSLETQKPVGLLCTSGTAALNYAPAVAEAFYQQIPLIILTADRPPEWVDQQDGQTIRQQYIYGNHVKKFFQLPTDHQNPDSSWHIQRTISEAINLADSYPRGPVHINIPLREPFYPKNSNEVKYTSVRIIEKVKAQSSIDTSSLQQLIQLFNQSEKVVLLSGQNNANIELNNAVSKFTAFHKIPVWAEPISNIRCKNSIQNIDVILSGEPEHETLTPDLLITFGQSVLSKSLKSFLRKYKPKYHWHIDPSGEGADTYHCLTHIIPVEPTSFFNTFKGAVKNDEWLNNWLNIDIKGLTFLKNFFSFQSEFSEFEAAFEVVKNLPPENILHLSNSMPVRYVNYLGSFIQSGTIVRANRGTSGIDGVLSTAVGNALSTNKLVFLLTGDLAFFYDRNAFWNNYLPDNLRIVLLNNHGGGIFNMIDGPKNLKEAPEYFITQQNLKANNIANEFNLEYLYCNERESLNTALPELLTSSGKSKILEIETCIDKNTGIFTSFKQQIKEKYGK</sequence>
<dbReference type="EMBL" id="BBLT01000013">
    <property type="protein sequence ID" value="GAL87442.1"/>
    <property type="molecule type" value="Genomic_DNA"/>
</dbReference>
<reference evidence="10 11" key="1">
    <citation type="submission" date="2014-09" db="EMBL/GenBank/DDBJ databases">
        <title>Sporocytophaga myxococcoides PG-01 genome sequencing.</title>
        <authorList>
            <person name="Liu L."/>
            <person name="Gao P.J."/>
            <person name="Chen G.J."/>
            <person name="Wang L.S."/>
        </authorList>
    </citation>
    <scope>NUCLEOTIDE SEQUENCE [LARGE SCALE GENOMIC DNA]</scope>
    <source>
        <strain evidence="10 11">PG-01</strain>
    </source>
</reference>
<comment type="similarity">
    <text evidence="7">Belongs to the TPP enzyme family. MenD subfamily.</text>
</comment>